<dbReference type="GeneID" id="92751372"/>
<dbReference type="InterPro" id="IPR050624">
    <property type="entry name" value="HTH-type_Tx_Regulator"/>
</dbReference>
<sequence>MTTLPTSPAGEGPQLSKKKQRTREKIAEAALLAFRDRGYELATAEQIAQTAGISRSNFYLHFRSKAELVVSMLDTLEPEVVAMYSRLDGLIESSESEIRAWVFDTAKLWDRDSQRFETLERALAVEPLVSERWARTLQHAADAMPRYLSRFEDGAGRTRARARLLTLMFQYERSMYFTVVREAGLDRREMVEALADQWSEMLQKNAQRS</sequence>
<dbReference type="InterPro" id="IPR001647">
    <property type="entry name" value="HTH_TetR"/>
</dbReference>
<accession>A0ABV2P224</accession>
<dbReference type="RefSeq" id="WP_354226227.1">
    <property type="nucleotide sequence ID" value="NZ_JBEPSN010000001.1"/>
</dbReference>
<evidence type="ECO:0000256" key="2">
    <source>
        <dbReference type="PROSITE-ProRule" id="PRU00335"/>
    </source>
</evidence>
<evidence type="ECO:0000313" key="5">
    <source>
        <dbReference type="EMBL" id="MET4538646.1"/>
    </source>
</evidence>
<feature type="DNA-binding region" description="H-T-H motif" evidence="2">
    <location>
        <begin position="43"/>
        <end position="62"/>
    </location>
</feature>
<dbReference type="PANTHER" id="PTHR43479">
    <property type="entry name" value="ACREF/ENVCD OPERON REPRESSOR-RELATED"/>
    <property type="match status" value="1"/>
</dbReference>
<organism evidence="5 6">
    <name type="scientific">Arthrobacter bambusae</name>
    <dbReference type="NCBI Taxonomy" id="1338426"/>
    <lineage>
        <taxon>Bacteria</taxon>
        <taxon>Bacillati</taxon>
        <taxon>Actinomycetota</taxon>
        <taxon>Actinomycetes</taxon>
        <taxon>Micrococcales</taxon>
        <taxon>Micrococcaceae</taxon>
        <taxon>Arthrobacter</taxon>
    </lineage>
</organism>
<comment type="caution">
    <text evidence="5">The sequence shown here is derived from an EMBL/GenBank/DDBJ whole genome shotgun (WGS) entry which is preliminary data.</text>
</comment>
<dbReference type="InterPro" id="IPR009057">
    <property type="entry name" value="Homeodomain-like_sf"/>
</dbReference>
<dbReference type="PROSITE" id="PS50977">
    <property type="entry name" value="HTH_TETR_2"/>
    <property type="match status" value="1"/>
</dbReference>
<evidence type="ECO:0000256" key="3">
    <source>
        <dbReference type="SAM" id="MobiDB-lite"/>
    </source>
</evidence>
<dbReference type="PANTHER" id="PTHR43479:SF11">
    <property type="entry name" value="ACREF_ENVCD OPERON REPRESSOR-RELATED"/>
    <property type="match status" value="1"/>
</dbReference>
<dbReference type="Pfam" id="PF00440">
    <property type="entry name" value="TetR_N"/>
    <property type="match status" value="1"/>
</dbReference>
<keyword evidence="6" id="KW-1185">Reference proteome</keyword>
<dbReference type="SUPFAM" id="SSF46689">
    <property type="entry name" value="Homeodomain-like"/>
    <property type="match status" value="1"/>
</dbReference>
<dbReference type="Gene3D" id="1.10.357.10">
    <property type="entry name" value="Tetracycline Repressor, domain 2"/>
    <property type="match status" value="1"/>
</dbReference>
<proteinExistence type="predicted"/>
<reference evidence="5 6" key="1">
    <citation type="submission" date="2024-06" db="EMBL/GenBank/DDBJ databases">
        <title>Sorghum-associated microbial communities from plants grown in Nebraska, USA.</title>
        <authorList>
            <person name="Schachtman D."/>
        </authorList>
    </citation>
    <scope>NUCLEOTIDE SEQUENCE [LARGE SCALE GENOMIC DNA]</scope>
    <source>
        <strain evidence="5 6">3552</strain>
    </source>
</reference>
<dbReference type="Proteomes" id="UP001549307">
    <property type="component" value="Unassembled WGS sequence"/>
</dbReference>
<feature type="domain" description="HTH tetR-type" evidence="4">
    <location>
        <begin position="20"/>
        <end position="80"/>
    </location>
</feature>
<evidence type="ECO:0000313" key="6">
    <source>
        <dbReference type="Proteomes" id="UP001549307"/>
    </source>
</evidence>
<dbReference type="Gene3D" id="1.10.10.60">
    <property type="entry name" value="Homeodomain-like"/>
    <property type="match status" value="1"/>
</dbReference>
<keyword evidence="1 2" id="KW-0238">DNA-binding</keyword>
<evidence type="ECO:0000259" key="4">
    <source>
        <dbReference type="PROSITE" id="PS50977"/>
    </source>
</evidence>
<protein>
    <submittedName>
        <fullName evidence="5">AcrR family transcriptional regulator</fullName>
    </submittedName>
</protein>
<gene>
    <name evidence="5" type="ORF">ABIE37_000401</name>
</gene>
<dbReference type="PRINTS" id="PR00455">
    <property type="entry name" value="HTHTETR"/>
</dbReference>
<feature type="region of interest" description="Disordered" evidence="3">
    <location>
        <begin position="1"/>
        <end position="22"/>
    </location>
</feature>
<dbReference type="EMBL" id="JBEPSN010000001">
    <property type="protein sequence ID" value="MET4538646.1"/>
    <property type="molecule type" value="Genomic_DNA"/>
</dbReference>
<evidence type="ECO:0000256" key="1">
    <source>
        <dbReference type="ARBA" id="ARBA00023125"/>
    </source>
</evidence>
<name>A0ABV2P224_9MICC</name>